<dbReference type="CDD" id="cd00229">
    <property type="entry name" value="SGNH_hydrolase"/>
    <property type="match status" value="1"/>
</dbReference>
<dbReference type="InParanoid" id="A0A0R2FZ42"/>
<dbReference type="InterPro" id="IPR036514">
    <property type="entry name" value="SGNH_hydro_sf"/>
</dbReference>
<accession>A0A0R2FZ42</accession>
<dbReference type="eggNOG" id="COG2755">
    <property type="taxonomic scope" value="Bacteria"/>
</dbReference>
<protein>
    <recommendedName>
        <fullName evidence="1">SGNH hydrolase-type esterase domain-containing protein</fullName>
    </recommendedName>
</protein>
<dbReference type="SUPFAM" id="SSF52266">
    <property type="entry name" value="SGNH hydrolase"/>
    <property type="match status" value="1"/>
</dbReference>
<dbReference type="InterPro" id="IPR053140">
    <property type="entry name" value="GDSL_Rv0518-like"/>
</dbReference>
<evidence type="ECO:0000313" key="3">
    <source>
        <dbReference type="Proteomes" id="UP000051296"/>
    </source>
</evidence>
<dbReference type="Gene3D" id="3.40.50.1110">
    <property type="entry name" value="SGNH hydrolase"/>
    <property type="match status" value="1"/>
</dbReference>
<dbReference type="Proteomes" id="UP000051296">
    <property type="component" value="Unassembled WGS sequence"/>
</dbReference>
<proteinExistence type="predicted"/>
<dbReference type="InterPro" id="IPR013830">
    <property type="entry name" value="SGNH_hydro"/>
</dbReference>
<dbReference type="PANTHER" id="PTHR43784">
    <property type="entry name" value="GDSL-LIKE LIPASE/ACYLHYDROLASE, PUTATIVE (AFU_ORTHOLOGUE AFUA_2G00820)-RELATED"/>
    <property type="match status" value="1"/>
</dbReference>
<reference evidence="2 3" key="1">
    <citation type="journal article" date="2015" name="Genome Announc.">
        <title>Expanding the biotechnology potential of lactobacilli through comparative genomics of 213 strains and associated genera.</title>
        <authorList>
            <person name="Sun Z."/>
            <person name="Harris H.M."/>
            <person name="McCann A."/>
            <person name="Guo C."/>
            <person name="Argimon S."/>
            <person name="Zhang W."/>
            <person name="Yang X."/>
            <person name="Jeffery I.B."/>
            <person name="Cooney J.C."/>
            <person name="Kagawa T.F."/>
            <person name="Liu W."/>
            <person name="Song Y."/>
            <person name="Salvetti E."/>
            <person name="Wrobel A."/>
            <person name="Rasinkangas P."/>
            <person name="Parkhill J."/>
            <person name="Rea M.C."/>
            <person name="O'Sullivan O."/>
            <person name="Ritari J."/>
            <person name="Douillard F.P."/>
            <person name="Paul Ross R."/>
            <person name="Yang R."/>
            <person name="Briner A.E."/>
            <person name="Felis G.E."/>
            <person name="de Vos W.M."/>
            <person name="Barrangou R."/>
            <person name="Klaenhammer T.R."/>
            <person name="Caufield P.W."/>
            <person name="Cui Y."/>
            <person name="Zhang H."/>
            <person name="O'Toole P.W."/>
        </authorList>
    </citation>
    <scope>NUCLEOTIDE SEQUENCE [LARGE SCALE GENOMIC DNA]</scope>
    <source>
        <strain evidence="2 3">DSM 20190</strain>
    </source>
</reference>
<gene>
    <name evidence="2" type="ORF">IV68_GL000012</name>
</gene>
<dbReference type="Pfam" id="PF13472">
    <property type="entry name" value="Lipase_GDSL_2"/>
    <property type="match status" value="1"/>
</dbReference>
<evidence type="ECO:0000313" key="2">
    <source>
        <dbReference type="EMBL" id="KRN33214.1"/>
    </source>
</evidence>
<dbReference type="EMBL" id="JQAX01000001">
    <property type="protein sequence ID" value="KRN33214.1"/>
    <property type="molecule type" value="Genomic_DNA"/>
</dbReference>
<dbReference type="RefSeq" id="WP_022791285.1">
    <property type="nucleotide sequence ID" value="NZ_ATUU01000001.1"/>
</dbReference>
<dbReference type="STRING" id="1123500.GCA_000420365_00491"/>
<evidence type="ECO:0000259" key="1">
    <source>
        <dbReference type="Pfam" id="PF13472"/>
    </source>
</evidence>
<organism evidence="2 3">
    <name type="scientific">Weissella halotolerans DSM 20190</name>
    <dbReference type="NCBI Taxonomy" id="1123500"/>
    <lineage>
        <taxon>Bacteria</taxon>
        <taxon>Bacillati</taxon>
        <taxon>Bacillota</taxon>
        <taxon>Bacilli</taxon>
        <taxon>Lactobacillales</taxon>
        <taxon>Lactobacillaceae</taxon>
        <taxon>Weissella</taxon>
    </lineage>
</organism>
<feature type="domain" description="SGNH hydrolase-type esterase" evidence="1">
    <location>
        <begin position="8"/>
        <end position="199"/>
    </location>
</feature>
<name>A0A0R2FZ42_9LACO</name>
<dbReference type="PANTHER" id="PTHR43784:SF2">
    <property type="entry name" value="GDSL-LIKE LIPASE_ACYLHYDROLASE, PUTATIVE (AFU_ORTHOLOGUE AFUA_2G00820)-RELATED"/>
    <property type="match status" value="1"/>
</dbReference>
<dbReference type="PATRIC" id="fig|1123500.6.peg.11"/>
<comment type="caution">
    <text evidence="2">The sequence shown here is derived from an EMBL/GenBank/DDBJ whole genome shotgun (WGS) entry which is preliminary data.</text>
</comment>
<dbReference type="OrthoDB" id="2311671at2"/>
<dbReference type="AlphaFoldDB" id="A0A0R2FZ42"/>
<sequence length="212" mass="23286">MKAATIIALGDSLTSGYEPNGPGNGGWPKFANALFADQVLNEGVAGATWQTGSRNDAISFVQRVKIIDWAKAQKAILFGGTNDYGQSLPIGQLSDQQSNTMLGAMNQSLATIYQANPTILLYVLTPTWRNRLMGKTVGVEEEANQQGLLLVDYVQAIEAWAHYYHLPVLNLYQTMNINHLNAKSWLLDGLHPTPSGHQRLAKTIMAFVQTYH</sequence>
<keyword evidence="3" id="KW-1185">Reference proteome</keyword>